<comment type="caution">
    <text evidence="1">The sequence shown here is derived from an EMBL/GenBank/DDBJ whole genome shotgun (WGS) entry which is preliminary data.</text>
</comment>
<evidence type="ECO:0000313" key="2">
    <source>
        <dbReference type="Proteomes" id="UP000799444"/>
    </source>
</evidence>
<accession>A0A9P4V0F4</accession>
<name>A0A9P4V0F4_9PLEO</name>
<protein>
    <submittedName>
        <fullName evidence="1">Uncharacterized protein</fullName>
    </submittedName>
</protein>
<gene>
    <name evidence="1" type="ORF">EJ04DRAFT_525635</name>
</gene>
<evidence type="ECO:0000313" key="1">
    <source>
        <dbReference type="EMBL" id="KAF2732106.1"/>
    </source>
</evidence>
<reference evidence="1" key="1">
    <citation type="journal article" date="2020" name="Stud. Mycol.">
        <title>101 Dothideomycetes genomes: a test case for predicting lifestyles and emergence of pathogens.</title>
        <authorList>
            <person name="Haridas S."/>
            <person name="Albert R."/>
            <person name="Binder M."/>
            <person name="Bloem J."/>
            <person name="Labutti K."/>
            <person name="Salamov A."/>
            <person name="Andreopoulos B."/>
            <person name="Baker S."/>
            <person name="Barry K."/>
            <person name="Bills G."/>
            <person name="Bluhm B."/>
            <person name="Cannon C."/>
            <person name="Castanera R."/>
            <person name="Culley D."/>
            <person name="Daum C."/>
            <person name="Ezra D."/>
            <person name="Gonzalez J."/>
            <person name="Henrissat B."/>
            <person name="Kuo A."/>
            <person name="Liang C."/>
            <person name="Lipzen A."/>
            <person name="Lutzoni F."/>
            <person name="Magnuson J."/>
            <person name="Mondo S."/>
            <person name="Nolan M."/>
            <person name="Ohm R."/>
            <person name="Pangilinan J."/>
            <person name="Park H.-J."/>
            <person name="Ramirez L."/>
            <person name="Alfaro M."/>
            <person name="Sun H."/>
            <person name="Tritt A."/>
            <person name="Yoshinaga Y."/>
            <person name="Zwiers L.-H."/>
            <person name="Turgeon B."/>
            <person name="Goodwin S."/>
            <person name="Spatafora J."/>
            <person name="Crous P."/>
            <person name="Grigoriev I."/>
        </authorList>
    </citation>
    <scope>NUCLEOTIDE SEQUENCE</scope>
    <source>
        <strain evidence="1">CBS 125425</strain>
    </source>
</reference>
<keyword evidence="2" id="KW-1185">Reference proteome</keyword>
<sequence length="187" mass="20517">MQSFIGGRRKSCRLRYAPLPLLDARQHQLARRDEPSKGCVCGIYCAASAPSPFVRVRPLTCLCIRGLQRPIRAPPCTYGATGRRQRAERLRARIPVPARVGCRWLFISTAGALLDAVVRWPATVAVVQRCCAGSVIPIILGSDFRGLALLAYRQNHVDEHGRAPPFAAIMSLPSVDKTSVSRQVETS</sequence>
<dbReference type="EMBL" id="ML996183">
    <property type="protein sequence ID" value="KAF2732106.1"/>
    <property type="molecule type" value="Genomic_DNA"/>
</dbReference>
<proteinExistence type="predicted"/>
<organism evidence="1 2">
    <name type="scientific">Polyplosphaeria fusca</name>
    <dbReference type="NCBI Taxonomy" id="682080"/>
    <lineage>
        <taxon>Eukaryota</taxon>
        <taxon>Fungi</taxon>
        <taxon>Dikarya</taxon>
        <taxon>Ascomycota</taxon>
        <taxon>Pezizomycotina</taxon>
        <taxon>Dothideomycetes</taxon>
        <taxon>Pleosporomycetidae</taxon>
        <taxon>Pleosporales</taxon>
        <taxon>Tetraplosphaeriaceae</taxon>
        <taxon>Polyplosphaeria</taxon>
    </lineage>
</organism>
<dbReference type="Proteomes" id="UP000799444">
    <property type="component" value="Unassembled WGS sequence"/>
</dbReference>
<dbReference type="AlphaFoldDB" id="A0A9P4V0F4"/>